<dbReference type="InterPro" id="IPR048454">
    <property type="entry name" value="YetF_N"/>
</dbReference>
<accession>F9DSW0</accession>
<reference evidence="3 4" key="1">
    <citation type="submission" date="2011-04" db="EMBL/GenBank/DDBJ databases">
        <authorList>
            <person name="Muzny D."/>
            <person name="Qin X."/>
            <person name="Deng J."/>
            <person name="Jiang H."/>
            <person name="Liu Y."/>
            <person name="Qu J."/>
            <person name="Song X.-Z."/>
            <person name="Zhang L."/>
            <person name="Thornton R."/>
            <person name="Coyle M."/>
            <person name="Francisco L."/>
            <person name="Jackson L."/>
            <person name="Javaid M."/>
            <person name="Korchina V."/>
            <person name="Kovar C."/>
            <person name="Mata R."/>
            <person name="Mathew T."/>
            <person name="Ngo R."/>
            <person name="Nguyen L."/>
            <person name="Nguyen N."/>
            <person name="Okwuonu G."/>
            <person name="Ongeri F."/>
            <person name="Pham C."/>
            <person name="Simmons D."/>
            <person name="Wilczek-Boney K."/>
            <person name="Hale W."/>
            <person name="Jakkamsetti A."/>
            <person name="Pham P."/>
            <person name="Ruth R."/>
            <person name="San Lucas F."/>
            <person name="Warren J."/>
            <person name="Zhang J."/>
            <person name="Zhao Z."/>
            <person name="Zhou C."/>
            <person name="Zhu D."/>
            <person name="Lee S."/>
            <person name="Bess C."/>
            <person name="Blankenburg K."/>
            <person name="Forbes L."/>
            <person name="Fu Q."/>
            <person name="Gubbala S."/>
            <person name="Hirani K."/>
            <person name="Jayaseelan J.C."/>
            <person name="Lara F."/>
            <person name="Munidasa M."/>
            <person name="Palculict T."/>
            <person name="Patil S."/>
            <person name="Pu L.-L."/>
            <person name="Saada N."/>
            <person name="Tang L."/>
            <person name="Weissenberger G."/>
            <person name="Zhu Y."/>
            <person name="Hemphill L."/>
            <person name="Shang Y."/>
            <person name="Youmans B."/>
            <person name="Ayvaz T."/>
            <person name="Ross M."/>
            <person name="Santibanez J."/>
            <person name="Aqrawi P."/>
            <person name="Gross S."/>
            <person name="Joshi V."/>
            <person name="Fowler G."/>
            <person name="Nazareth L."/>
            <person name="Reid J."/>
            <person name="Worley K."/>
            <person name="Petrosino J."/>
            <person name="Highlander S."/>
            <person name="Gibbs R."/>
        </authorList>
    </citation>
    <scope>NUCLEOTIDE SEQUENCE [LARGE SCALE GENOMIC DNA]</scope>
    <source>
        <strain evidence="3 4">2681</strain>
    </source>
</reference>
<sequence length="76" mass="8337">MAVLQKIIRLALKNIMRINGVQKTMLTKNGLNAAKLAGGILLLIVILRLIGKEDLAQINSYDVMYLPVFGGILEES</sequence>
<dbReference type="EMBL" id="AFPZ01000059">
    <property type="protein sequence ID" value="EGQ26104.1"/>
    <property type="molecule type" value="Genomic_DNA"/>
</dbReference>
<keyword evidence="1" id="KW-0812">Transmembrane</keyword>
<evidence type="ECO:0000256" key="1">
    <source>
        <dbReference type="SAM" id="Phobius"/>
    </source>
</evidence>
<dbReference type="Proteomes" id="UP000005316">
    <property type="component" value="Unassembled WGS sequence"/>
</dbReference>
<feature type="transmembrane region" description="Helical" evidence="1">
    <location>
        <begin position="33"/>
        <end position="51"/>
    </location>
</feature>
<evidence type="ECO:0000313" key="3">
    <source>
        <dbReference type="EMBL" id="EGQ26104.1"/>
    </source>
</evidence>
<evidence type="ECO:0000313" key="4">
    <source>
        <dbReference type="Proteomes" id="UP000005316"/>
    </source>
</evidence>
<dbReference type="AlphaFoldDB" id="F9DSW0"/>
<organism evidence="3 4">
    <name type="scientific">Sporosarcina newyorkensis 2681</name>
    <dbReference type="NCBI Taxonomy" id="1027292"/>
    <lineage>
        <taxon>Bacteria</taxon>
        <taxon>Bacillati</taxon>
        <taxon>Bacillota</taxon>
        <taxon>Bacilli</taxon>
        <taxon>Bacillales</taxon>
        <taxon>Caryophanaceae</taxon>
        <taxon>Sporosarcina</taxon>
    </lineage>
</organism>
<keyword evidence="1" id="KW-1133">Transmembrane helix</keyword>
<protein>
    <recommendedName>
        <fullName evidence="2">YetF-like N-terminal transmembrane domain-containing protein</fullName>
    </recommendedName>
</protein>
<dbReference type="STRING" id="759851.SAMN04244570_3410"/>
<keyword evidence="1" id="KW-0472">Membrane</keyword>
<evidence type="ECO:0000259" key="2">
    <source>
        <dbReference type="Pfam" id="PF20730"/>
    </source>
</evidence>
<dbReference type="HOGENOM" id="CLU_2652654_0_0_9"/>
<dbReference type="Pfam" id="PF20730">
    <property type="entry name" value="YetF_N"/>
    <property type="match status" value="1"/>
</dbReference>
<gene>
    <name evidence="3" type="ORF">HMPREF9372_1891</name>
</gene>
<feature type="domain" description="YetF-like N-terminal transmembrane" evidence="2">
    <location>
        <begin position="33"/>
        <end position="75"/>
    </location>
</feature>
<name>F9DSW0_9BACL</name>
<proteinExistence type="predicted"/>
<comment type="caution">
    <text evidence="3">The sequence shown here is derived from an EMBL/GenBank/DDBJ whole genome shotgun (WGS) entry which is preliminary data.</text>
</comment>